<comment type="caution">
    <text evidence="2">The sequence shown here is derived from an EMBL/GenBank/DDBJ whole genome shotgun (WGS) entry which is preliminary data.</text>
</comment>
<organism evidence="2 3">
    <name type="scientific">Apodospora peruviana</name>
    <dbReference type="NCBI Taxonomy" id="516989"/>
    <lineage>
        <taxon>Eukaryota</taxon>
        <taxon>Fungi</taxon>
        <taxon>Dikarya</taxon>
        <taxon>Ascomycota</taxon>
        <taxon>Pezizomycotina</taxon>
        <taxon>Sordariomycetes</taxon>
        <taxon>Sordariomycetidae</taxon>
        <taxon>Sordariales</taxon>
        <taxon>Lasiosphaeriaceae</taxon>
        <taxon>Apodospora</taxon>
    </lineage>
</organism>
<dbReference type="EMBL" id="JAUEDM010000005">
    <property type="protein sequence ID" value="KAK3315944.1"/>
    <property type="molecule type" value="Genomic_DNA"/>
</dbReference>
<feature type="signal peptide" evidence="1">
    <location>
        <begin position="1"/>
        <end position="18"/>
    </location>
</feature>
<protein>
    <submittedName>
        <fullName evidence="2">Uncharacterized protein</fullName>
    </submittedName>
</protein>
<reference evidence="2" key="1">
    <citation type="journal article" date="2023" name="Mol. Phylogenet. Evol.">
        <title>Genome-scale phylogeny and comparative genomics of the fungal order Sordariales.</title>
        <authorList>
            <person name="Hensen N."/>
            <person name="Bonometti L."/>
            <person name="Westerberg I."/>
            <person name="Brannstrom I.O."/>
            <person name="Guillou S."/>
            <person name="Cros-Aarteil S."/>
            <person name="Calhoun S."/>
            <person name="Haridas S."/>
            <person name="Kuo A."/>
            <person name="Mondo S."/>
            <person name="Pangilinan J."/>
            <person name="Riley R."/>
            <person name="LaButti K."/>
            <person name="Andreopoulos B."/>
            <person name="Lipzen A."/>
            <person name="Chen C."/>
            <person name="Yan M."/>
            <person name="Daum C."/>
            <person name="Ng V."/>
            <person name="Clum A."/>
            <person name="Steindorff A."/>
            <person name="Ohm R.A."/>
            <person name="Martin F."/>
            <person name="Silar P."/>
            <person name="Natvig D.O."/>
            <person name="Lalanne C."/>
            <person name="Gautier V."/>
            <person name="Ament-Velasquez S.L."/>
            <person name="Kruys A."/>
            <person name="Hutchinson M.I."/>
            <person name="Powell A.J."/>
            <person name="Barry K."/>
            <person name="Miller A.N."/>
            <person name="Grigoriev I.V."/>
            <person name="Debuchy R."/>
            <person name="Gladieux P."/>
            <person name="Hiltunen Thoren M."/>
            <person name="Johannesson H."/>
        </authorList>
    </citation>
    <scope>NUCLEOTIDE SEQUENCE</scope>
    <source>
        <strain evidence="2">CBS 118394</strain>
    </source>
</reference>
<accession>A0AAE0I0B9</accession>
<name>A0AAE0I0B9_9PEZI</name>
<reference evidence="2" key="2">
    <citation type="submission" date="2023-06" db="EMBL/GenBank/DDBJ databases">
        <authorList>
            <consortium name="Lawrence Berkeley National Laboratory"/>
            <person name="Haridas S."/>
            <person name="Hensen N."/>
            <person name="Bonometti L."/>
            <person name="Westerberg I."/>
            <person name="Brannstrom I.O."/>
            <person name="Guillou S."/>
            <person name="Cros-Aarteil S."/>
            <person name="Calhoun S."/>
            <person name="Kuo A."/>
            <person name="Mondo S."/>
            <person name="Pangilinan J."/>
            <person name="Riley R."/>
            <person name="Labutti K."/>
            <person name="Andreopoulos B."/>
            <person name="Lipzen A."/>
            <person name="Chen C."/>
            <person name="Yanf M."/>
            <person name="Daum C."/>
            <person name="Ng V."/>
            <person name="Clum A."/>
            <person name="Steindorff A."/>
            <person name="Ohm R."/>
            <person name="Martin F."/>
            <person name="Silar P."/>
            <person name="Natvig D."/>
            <person name="Lalanne C."/>
            <person name="Gautier V."/>
            <person name="Ament-Velasquez S.L."/>
            <person name="Kruys A."/>
            <person name="Hutchinson M.I."/>
            <person name="Powell A.J."/>
            <person name="Barry K."/>
            <person name="Miller A.N."/>
            <person name="Grigoriev I.V."/>
            <person name="Debuchy R."/>
            <person name="Gladieux P."/>
            <person name="Thoren M.H."/>
            <person name="Johannesson H."/>
        </authorList>
    </citation>
    <scope>NUCLEOTIDE SEQUENCE</scope>
    <source>
        <strain evidence="2">CBS 118394</strain>
    </source>
</reference>
<evidence type="ECO:0000313" key="2">
    <source>
        <dbReference type="EMBL" id="KAK3315944.1"/>
    </source>
</evidence>
<sequence>MRLIRLFLLSWATGLVQSDAVDDQLQVEEDHNLTARAVPPTNGVHWTIHSSCRTDDQGQPDNAMRDAIIQAVNDAKDRSKLTADRLEKWKKDCHSDRGNFMIGGENRIIKKACQLLLGDSKVTTFGKTAFQDKVDAAKTWYDAVAQIVGPVGQANNQFHVSQEWTALSQKDDHWLNFIIYCGPDLVQRMNPSTMVNQLYDQGQLRFVRDDKVHAAMRREYQADAFDNEDQFANAVTDHNKEELSDFETIDGKRVPLADRKHVAATITLHRLMLKKFRDRNFNIKSWDGDLDSALKMGAPGPTDTYAPIDHMVGLVGLLHHEMYHTPGLGMLSDKDQSIAYDWKNMEKNKDSELPEYLMFLALLVELTDKKIQVHQDGTLSDRR</sequence>
<keyword evidence="3" id="KW-1185">Reference proteome</keyword>
<proteinExistence type="predicted"/>
<keyword evidence="1" id="KW-0732">Signal</keyword>
<feature type="chain" id="PRO_5041935415" evidence="1">
    <location>
        <begin position="19"/>
        <end position="383"/>
    </location>
</feature>
<dbReference type="AlphaFoldDB" id="A0AAE0I0B9"/>
<evidence type="ECO:0000256" key="1">
    <source>
        <dbReference type="SAM" id="SignalP"/>
    </source>
</evidence>
<dbReference type="Proteomes" id="UP001283341">
    <property type="component" value="Unassembled WGS sequence"/>
</dbReference>
<gene>
    <name evidence="2" type="ORF">B0H66DRAFT_592208</name>
</gene>
<evidence type="ECO:0000313" key="3">
    <source>
        <dbReference type="Proteomes" id="UP001283341"/>
    </source>
</evidence>